<proteinExistence type="predicted"/>
<dbReference type="EMBL" id="CP036263">
    <property type="protein sequence ID" value="QDS98278.1"/>
    <property type="molecule type" value="Genomic_DNA"/>
</dbReference>
<feature type="transmembrane region" description="Helical" evidence="1">
    <location>
        <begin position="21"/>
        <end position="43"/>
    </location>
</feature>
<protein>
    <submittedName>
        <fullName evidence="2">Uncharacterized protein</fullName>
    </submittedName>
</protein>
<sequence>MADNDNGSIEPSNPQVSLKGLLLLVTGICVLLALATAFLPRLLGPDTRSILLIVAFVCYPFAMGISAEFICRRVARSYLFCRRLAIALGVIGLVPAVLLNYPRPRVYMVAPIAGLVLVLCFAATGAFIGSLVDLRNRYNSD</sequence>
<gene>
    <name evidence="2" type="ORF">HG15A2_15510</name>
</gene>
<feature type="transmembrane region" description="Helical" evidence="1">
    <location>
        <begin position="83"/>
        <end position="101"/>
    </location>
</feature>
<evidence type="ECO:0000313" key="3">
    <source>
        <dbReference type="Proteomes" id="UP000319852"/>
    </source>
</evidence>
<name>A0A517MTR8_9BACT</name>
<feature type="transmembrane region" description="Helical" evidence="1">
    <location>
        <begin position="107"/>
        <end position="132"/>
    </location>
</feature>
<dbReference type="AlphaFoldDB" id="A0A517MTR8"/>
<feature type="transmembrane region" description="Helical" evidence="1">
    <location>
        <begin position="49"/>
        <end position="71"/>
    </location>
</feature>
<keyword evidence="1" id="KW-0472">Membrane</keyword>
<keyword evidence="1" id="KW-0812">Transmembrane</keyword>
<accession>A0A517MTR8</accession>
<evidence type="ECO:0000313" key="2">
    <source>
        <dbReference type="EMBL" id="QDS98278.1"/>
    </source>
</evidence>
<keyword evidence="3" id="KW-1185">Reference proteome</keyword>
<organism evidence="2 3">
    <name type="scientific">Adhaeretor mobilis</name>
    <dbReference type="NCBI Taxonomy" id="1930276"/>
    <lineage>
        <taxon>Bacteria</taxon>
        <taxon>Pseudomonadati</taxon>
        <taxon>Planctomycetota</taxon>
        <taxon>Planctomycetia</taxon>
        <taxon>Pirellulales</taxon>
        <taxon>Lacipirellulaceae</taxon>
        <taxon>Adhaeretor</taxon>
    </lineage>
</organism>
<dbReference type="KEGG" id="amob:HG15A2_15510"/>
<dbReference type="Proteomes" id="UP000319852">
    <property type="component" value="Chromosome"/>
</dbReference>
<evidence type="ECO:0000256" key="1">
    <source>
        <dbReference type="SAM" id="Phobius"/>
    </source>
</evidence>
<reference evidence="2 3" key="1">
    <citation type="submission" date="2019-02" db="EMBL/GenBank/DDBJ databases">
        <title>Deep-cultivation of Planctomycetes and their phenomic and genomic characterization uncovers novel biology.</title>
        <authorList>
            <person name="Wiegand S."/>
            <person name="Jogler M."/>
            <person name="Boedeker C."/>
            <person name="Pinto D."/>
            <person name="Vollmers J."/>
            <person name="Rivas-Marin E."/>
            <person name="Kohn T."/>
            <person name="Peeters S.H."/>
            <person name="Heuer A."/>
            <person name="Rast P."/>
            <person name="Oberbeckmann S."/>
            <person name="Bunk B."/>
            <person name="Jeske O."/>
            <person name="Meyerdierks A."/>
            <person name="Storesund J.E."/>
            <person name="Kallscheuer N."/>
            <person name="Luecker S."/>
            <person name="Lage O.M."/>
            <person name="Pohl T."/>
            <person name="Merkel B.J."/>
            <person name="Hornburger P."/>
            <person name="Mueller R.-W."/>
            <person name="Bruemmer F."/>
            <person name="Labrenz M."/>
            <person name="Spormann A.M."/>
            <person name="Op den Camp H."/>
            <person name="Overmann J."/>
            <person name="Amann R."/>
            <person name="Jetten M.S.M."/>
            <person name="Mascher T."/>
            <person name="Medema M.H."/>
            <person name="Devos D.P."/>
            <person name="Kaster A.-K."/>
            <person name="Ovreas L."/>
            <person name="Rohde M."/>
            <person name="Galperin M.Y."/>
            <person name="Jogler C."/>
        </authorList>
    </citation>
    <scope>NUCLEOTIDE SEQUENCE [LARGE SCALE GENOMIC DNA]</scope>
    <source>
        <strain evidence="2 3">HG15A2</strain>
    </source>
</reference>
<keyword evidence="1" id="KW-1133">Transmembrane helix</keyword>